<feature type="domain" description="Response regulatory" evidence="3">
    <location>
        <begin position="2"/>
        <end position="126"/>
    </location>
</feature>
<evidence type="ECO:0000256" key="2">
    <source>
        <dbReference type="PROSITE-ProRule" id="PRU00169"/>
    </source>
</evidence>
<dbReference type="KEGG" id="bthu:YBT1518_03970"/>
<keyword evidence="2" id="KW-0597">Phosphoprotein</keyword>
<dbReference type="Gene3D" id="3.40.50.2300">
    <property type="match status" value="1"/>
</dbReference>
<dbReference type="KEGG" id="bthu:YBT1518_33901"/>
<keyword evidence="1" id="KW-0378">Hydrolase</keyword>
<dbReference type="SUPFAM" id="SSF81606">
    <property type="entry name" value="PP2C-like"/>
    <property type="match status" value="1"/>
</dbReference>
<dbReference type="SUPFAM" id="SSF52172">
    <property type="entry name" value="CheY-like"/>
    <property type="match status" value="1"/>
</dbReference>
<dbReference type="Gene3D" id="3.60.40.10">
    <property type="entry name" value="PPM-type phosphatase domain"/>
    <property type="match status" value="1"/>
</dbReference>
<accession>A0A9W3PJE2</accession>
<keyword evidence="5" id="KW-0614">Plasmid</keyword>
<dbReference type="SMART" id="SM00448">
    <property type="entry name" value="REC"/>
    <property type="match status" value="1"/>
</dbReference>
<dbReference type="Proteomes" id="UP000018566">
    <property type="component" value="Plasmid pBMB0231"/>
</dbReference>
<dbReference type="Pfam" id="PF07228">
    <property type="entry name" value="SpoIIE"/>
    <property type="match status" value="1"/>
</dbReference>
<feature type="modified residue" description="4-aspartylphosphate" evidence="2">
    <location>
        <position position="59"/>
    </location>
</feature>
<dbReference type="PROSITE" id="PS50110">
    <property type="entry name" value="RESPONSE_REGULATORY"/>
    <property type="match status" value="1"/>
</dbReference>
<dbReference type="SMART" id="SM00331">
    <property type="entry name" value="PP2C_SIG"/>
    <property type="match status" value="1"/>
</dbReference>
<evidence type="ECO:0000313" key="5">
    <source>
        <dbReference type="EMBL" id="AHA75465.1"/>
    </source>
</evidence>
<dbReference type="InterPro" id="IPR036457">
    <property type="entry name" value="PPM-type-like_dom_sf"/>
</dbReference>
<geneLocation type="plasmid" evidence="5 6">
    <name>pBMB0231</name>
</geneLocation>
<dbReference type="InterPro" id="IPR011006">
    <property type="entry name" value="CheY-like_superfamily"/>
</dbReference>
<evidence type="ECO:0000259" key="3">
    <source>
        <dbReference type="PROSITE" id="PS50110"/>
    </source>
</evidence>
<dbReference type="GO" id="GO:0016791">
    <property type="term" value="F:phosphatase activity"/>
    <property type="evidence" value="ECO:0007669"/>
    <property type="project" value="TreeGrafter"/>
</dbReference>
<reference evidence="5 6" key="1">
    <citation type="submission" date="2013-05" db="EMBL/GenBank/DDBJ databases">
        <title>Complete genome sequence of Bacillus thuringiensis YBT-1518, a typical strain with high toxicity to nematode.</title>
        <authorList>
            <person name="Wang P."/>
            <person name="Zhang C."/>
            <person name="Guo M."/>
            <person name="Guo S."/>
            <person name="Zhu Y."/>
            <person name="Zheng J."/>
            <person name="Zhu L."/>
            <person name="Ruan L."/>
            <person name="Peng D."/>
            <person name="Sun M."/>
        </authorList>
    </citation>
    <scope>NUCLEOTIDE SEQUENCE [LARGE SCALE GENOMIC DNA]</scope>
    <source>
        <strain evidence="5 6">YBT-1518</strain>
        <plasmid evidence="5 6">pBMB0231</plasmid>
    </source>
</reference>
<dbReference type="PANTHER" id="PTHR43156:SF14">
    <property type="entry name" value="PHOSPHOSERINE PHOSPHATASE RSBP"/>
    <property type="match status" value="1"/>
</dbReference>
<dbReference type="InterPro" id="IPR001932">
    <property type="entry name" value="PPM-type_phosphatase-like_dom"/>
</dbReference>
<dbReference type="Proteomes" id="UP000018566">
    <property type="component" value="Chromosome"/>
</dbReference>
<dbReference type="InterPro" id="IPR052016">
    <property type="entry name" value="Bact_Sigma-Reg"/>
</dbReference>
<proteinExistence type="predicted"/>
<evidence type="ECO:0000313" key="4">
    <source>
        <dbReference type="EMBL" id="AHA70013.1"/>
    </source>
</evidence>
<dbReference type="RefSeq" id="WP_000022437.1">
    <property type="nucleotide sequence ID" value="NC_022873.1"/>
</dbReference>
<dbReference type="EMBL" id="CP005938">
    <property type="protein sequence ID" value="AHA75465.1"/>
    <property type="molecule type" value="Genomic_DNA"/>
</dbReference>
<dbReference type="AlphaFoldDB" id="A0A9W3PJE2"/>
<dbReference type="GO" id="GO:0000160">
    <property type="term" value="P:phosphorelay signal transduction system"/>
    <property type="evidence" value="ECO:0007669"/>
    <property type="project" value="InterPro"/>
</dbReference>
<evidence type="ECO:0000256" key="1">
    <source>
        <dbReference type="ARBA" id="ARBA00022801"/>
    </source>
</evidence>
<dbReference type="EMBL" id="CP005935">
    <property type="protein sequence ID" value="AHA70013.1"/>
    <property type="molecule type" value="Genomic_DNA"/>
</dbReference>
<dbReference type="Pfam" id="PF00072">
    <property type="entry name" value="Response_reg"/>
    <property type="match status" value="1"/>
</dbReference>
<dbReference type="PANTHER" id="PTHR43156">
    <property type="entry name" value="STAGE II SPORULATION PROTEIN E-RELATED"/>
    <property type="match status" value="1"/>
</dbReference>
<evidence type="ECO:0000313" key="6">
    <source>
        <dbReference type="Proteomes" id="UP000018566"/>
    </source>
</evidence>
<dbReference type="InterPro" id="IPR001789">
    <property type="entry name" value="Sig_transdc_resp-reg_receiver"/>
</dbReference>
<name>A0A9W3PJE2_BACTU</name>
<organism evidence="5 6">
    <name type="scientific">Bacillus thuringiensis YBT-1518</name>
    <dbReference type="NCBI Taxonomy" id="529122"/>
    <lineage>
        <taxon>Bacteria</taxon>
        <taxon>Bacillati</taxon>
        <taxon>Bacillota</taxon>
        <taxon>Bacilli</taxon>
        <taxon>Bacillales</taxon>
        <taxon>Bacillaceae</taxon>
        <taxon>Bacillus</taxon>
        <taxon>Bacillus cereus group</taxon>
    </lineage>
</organism>
<sequence>MSIIIVDDQRANVFVIEKILQQAGYRDTVKLSSAQELFHYLHLQASTSELSSIELILLDVMMPDIDGITACRTLQESEIYKNIPIIFITALEDVQKMAQALDAGGVDYLTKPIDKMELLARIRVALRLKSELDWHAHQEKQLRNELELATVVQRNVLSAPLQEQNITIRASYIPSSHLAGDMYYWQKIDEHRYGIILFDVMGHGVSASLVCMFMSSVLRETIRTKVDPELVITDLNRYIHMLHTEKDDISYYLTAIYLVLDTHAKTVEYVNAGHPAGYMCRDRKSVVPLDTGCCALGFLPDILIQKTVLSFETEVQIMLVTDGVIETLDPLEQEAEKILQGHCKPKWNDLDAELKSILSKEQKQEQTDDMCMVMIQAQAT</sequence>
<gene>
    <name evidence="4" type="ORF">YBT1518_03970</name>
    <name evidence="5" type="ORF">YBT1518_33901</name>
</gene>
<protein>
    <submittedName>
        <fullName evidence="5">Response regulator receiver modulated serine phosphatase</fullName>
    </submittedName>
</protein>